<organism evidence="3 4">
    <name type="scientific">Rubneribacter badeniensis</name>
    <dbReference type="NCBI Taxonomy" id="2070688"/>
    <lineage>
        <taxon>Bacteria</taxon>
        <taxon>Bacillati</taxon>
        <taxon>Actinomycetota</taxon>
        <taxon>Coriobacteriia</taxon>
        <taxon>Eggerthellales</taxon>
        <taxon>Eggerthellaceae</taxon>
        <taxon>Rubneribacter</taxon>
    </lineage>
</organism>
<sequence>MQAKGRSLSERGGSVVSFVLALPILLAFFCAAVDLGRAVFLGMALEDAAYAACRAVCSEGAEGATSDALRDAVLLEAPALSGDGLTLEVSVQVGEVQRERYAHRLFDAETGSFLERPSQTACRPVRVALRLKGTYLTSVGALAATASGEGEAGFSYEAAAVGTIDETVEGGSW</sequence>
<keyword evidence="1" id="KW-0812">Transmembrane</keyword>
<feature type="domain" description="TadE-like" evidence="2">
    <location>
        <begin position="13"/>
        <end position="54"/>
    </location>
</feature>
<keyword evidence="4" id="KW-1185">Reference proteome</keyword>
<dbReference type="RefSeq" id="WP_087197363.1">
    <property type="nucleotide sequence ID" value="NZ_PPEL01000033.1"/>
</dbReference>
<dbReference type="InterPro" id="IPR012495">
    <property type="entry name" value="TadE-like_dom"/>
</dbReference>
<gene>
    <name evidence="3" type="ORF">C2L80_06855</name>
</gene>
<dbReference type="AlphaFoldDB" id="A0A2K2U4Y1"/>
<dbReference type="EMBL" id="PPEL01000033">
    <property type="protein sequence ID" value="PNV65395.1"/>
    <property type="molecule type" value="Genomic_DNA"/>
</dbReference>
<evidence type="ECO:0000313" key="3">
    <source>
        <dbReference type="EMBL" id="PNV65395.1"/>
    </source>
</evidence>
<evidence type="ECO:0000259" key="2">
    <source>
        <dbReference type="Pfam" id="PF07811"/>
    </source>
</evidence>
<evidence type="ECO:0000313" key="4">
    <source>
        <dbReference type="Proteomes" id="UP000236488"/>
    </source>
</evidence>
<proteinExistence type="predicted"/>
<evidence type="ECO:0000256" key="1">
    <source>
        <dbReference type="SAM" id="Phobius"/>
    </source>
</evidence>
<protein>
    <submittedName>
        <fullName evidence="3">Pilus assembly protein</fullName>
    </submittedName>
</protein>
<dbReference type="Proteomes" id="UP000236488">
    <property type="component" value="Unassembled WGS sequence"/>
</dbReference>
<keyword evidence="1" id="KW-1133">Transmembrane helix</keyword>
<feature type="transmembrane region" description="Helical" evidence="1">
    <location>
        <begin position="12"/>
        <end position="33"/>
    </location>
</feature>
<reference evidence="3 4" key="1">
    <citation type="journal article" date="2018" name="Int. J. Syst. Evol. Microbiol.">
        <title>Rubneribacter badeniensis gen. nov., sp. nov. and Enteroscipio rubneri gen. nov., sp. nov., new members of the Eggerthellaceae isolated from human faeces.</title>
        <authorList>
            <person name="Danylec N."/>
            <person name="Gobl A."/>
            <person name="Stoll D.A."/>
            <person name="Hetzer B."/>
            <person name="Kulling S.E."/>
            <person name="Huch M."/>
        </authorList>
    </citation>
    <scope>NUCLEOTIDE SEQUENCE [LARGE SCALE GENOMIC DNA]</scope>
    <source>
        <strain evidence="3 4">ResAG-85</strain>
    </source>
</reference>
<dbReference type="Pfam" id="PF07811">
    <property type="entry name" value="TadE"/>
    <property type="match status" value="1"/>
</dbReference>
<keyword evidence="1" id="KW-0472">Membrane</keyword>
<comment type="caution">
    <text evidence="3">The sequence shown here is derived from an EMBL/GenBank/DDBJ whole genome shotgun (WGS) entry which is preliminary data.</text>
</comment>
<name>A0A2K2U4Y1_9ACTN</name>
<accession>A0A2K2U4Y1</accession>